<dbReference type="AlphaFoldDB" id="A0A2P8GLQ4"/>
<dbReference type="EMBL" id="PYGK01000002">
    <property type="protein sequence ID" value="PSL34886.1"/>
    <property type="molecule type" value="Genomic_DNA"/>
</dbReference>
<keyword evidence="2" id="KW-1185">Reference proteome</keyword>
<evidence type="ECO:0000313" key="1">
    <source>
        <dbReference type="EMBL" id="PSL34886.1"/>
    </source>
</evidence>
<sequence>MSIRQQNASFYVVYCKSNLPNTVHGYPYVPDKYGKILLDAGKTIVKISGAYREGRQL</sequence>
<proteinExistence type="predicted"/>
<organism evidence="1 2">
    <name type="scientific">Chitinophaga ginsengisoli</name>
    <dbReference type="NCBI Taxonomy" id="363837"/>
    <lineage>
        <taxon>Bacteria</taxon>
        <taxon>Pseudomonadati</taxon>
        <taxon>Bacteroidota</taxon>
        <taxon>Chitinophagia</taxon>
        <taxon>Chitinophagales</taxon>
        <taxon>Chitinophagaceae</taxon>
        <taxon>Chitinophaga</taxon>
    </lineage>
</organism>
<name>A0A2P8GLQ4_9BACT</name>
<dbReference type="Proteomes" id="UP000240978">
    <property type="component" value="Unassembled WGS sequence"/>
</dbReference>
<reference evidence="1 2" key="1">
    <citation type="submission" date="2018-03" db="EMBL/GenBank/DDBJ databases">
        <title>Genomic Encyclopedia of Archaeal and Bacterial Type Strains, Phase II (KMG-II): from individual species to whole genera.</title>
        <authorList>
            <person name="Goeker M."/>
        </authorList>
    </citation>
    <scope>NUCLEOTIDE SEQUENCE [LARGE SCALE GENOMIC DNA]</scope>
    <source>
        <strain evidence="1 2">DSM 18107</strain>
    </source>
</reference>
<evidence type="ECO:0000313" key="2">
    <source>
        <dbReference type="Proteomes" id="UP000240978"/>
    </source>
</evidence>
<gene>
    <name evidence="1" type="ORF">CLV42_102460</name>
</gene>
<protein>
    <submittedName>
        <fullName evidence="1">Uncharacterized protein</fullName>
    </submittedName>
</protein>
<accession>A0A2P8GLQ4</accession>
<comment type="caution">
    <text evidence="1">The sequence shown here is derived from an EMBL/GenBank/DDBJ whole genome shotgun (WGS) entry which is preliminary data.</text>
</comment>